<dbReference type="GO" id="GO:0003677">
    <property type="term" value="F:DNA binding"/>
    <property type="evidence" value="ECO:0007669"/>
    <property type="project" value="InterPro"/>
</dbReference>
<dbReference type="OrthoDB" id="4546548at2"/>
<proteinExistence type="predicted"/>
<evidence type="ECO:0000259" key="2">
    <source>
        <dbReference type="Pfam" id="PF01609"/>
    </source>
</evidence>
<organism evidence="3 4">
    <name type="scientific">Streptomyces populi</name>
    <dbReference type="NCBI Taxonomy" id="2058924"/>
    <lineage>
        <taxon>Bacteria</taxon>
        <taxon>Bacillati</taxon>
        <taxon>Actinomycetota</taxon>
        <taxon>Actinomycetes</taxon>
        <taxon>Kitasatosporales</taxon>
        <taxon>Streptomycetaceae</taxon>
        <taxon>Streptomyces</taxon>
    </lineage>
</organism>
<gene>
    <name evidence="3" type="ORF">CW362_19780</name>
</gene>
<feature type="domain" description="Transposase IS4-like" evidence="2">
    <location>
        <begin position="49"/>
        <end position="97"/>
    </location>
</feature>
<dbReference type="GO" id="GO:0006313">
    <property type="term" value="P:DNA transposition"/>
    <property type="evidence" value="ECO:0007669"/>
    <property type="project" value="InterPro"/>
</dbReference>
<dbReference type="AlphaFoldDB" id="A0A2I0SN24"/>
<evidence type="ECO:0000256" key="1">
    <source>
        <dbReference type="SAM" id="MobiDB-lite"/>
    </source>
</evidence>
<dbReference type="EMBL" id="PJOS01000036">
    <property type="protein sequence ID" value="PKT71331.1"/>
    <property type="molecule type" value="Genomic_DNA"/>
</dbReference>
<dbReference type="Pfam" id="PF01609">
    <property type="entry name" value="DDE_Tnp_1"/>
    <property type="match status" value="1"/>
</dbReference>
<dbReference type="RefSeq" id="WP_103550871.1">
    <property type="nucleotide sequence ID" value="NZ_JBHJSK010000008.1"/>
</dbReference>
<name>A0A2I0SN24_9ACTN</name>
<sequence>MYAYRDRARPEFYIRTERRRRARLVQGVRGGLPHPCEKMGEADIGPSPVDRRKTGSKHHLICDGRSTPLKVITTAANVNDVTQPLALVDGIPRWPDVPADHAAAPIPCLGTRATTPTPTARNCVSAGSCR</sequence>
<reference evidence="3 4" key="1">
    <citation type="submission" date="2017-12" db="EMBL/GenBank/DDBJ databases">
        <title>Streptomyces populusis sp. nov., a novel endophytic actinobacterium isolated from stems of Populus adenopoda Maxim.</title>
        <authorList>
            <person name="Wang Z."/>
        </authorList>
    </citation>
    <scope>NUCLEOTIDE SEQUENCE [LARGE SCALE GENOMIC DNA]</scope>
    <source>
        <strain evidence="3 4">A249</strain>
    </source>
</reference>
<dbReference type="InterPro" id="IPR002559">
    <property type="entry name" value="Transposase_11"/>
</dbReference>
<feature type="region of interest" description="Disordered" evidence="1">
    <location>
        <begin position="29"/>
        <end position="60"/>
    </location>
</feature>
<keyword evidence="4" id="KW-1185">Reference proteome</keyword>
<accession>A0A2I0SN24</accession>
<evidence type="ECO:0000313" key="3">
    <source>
        <dbReference type="EMBL" id="PKT71331.1"/>
    </source>
</evidence>
<comment type="caution">
    <text evidence="3">The sequence shown here is derived from an EMBL/GenBank/DDBJ whole genome shotgun (WGS) entry which is preliminary data.</text>
</comment>
<dbReference type="GO" id="GO:0004803">
    <property type="term" value="F:transposase activity"/>
    <property type="evidence" value="ECO:0007669"/>
    <property type="project" value="InterPro"/>
</dbReference>
<protein>
    <recommendedName>
        <fullName evidence="2">Transposase IS4-like domain-containing protein</fullName>
    </recommendedName>
</protein>
<evidence type="ECO:0000313" key="4">
    <source>
        <dbReference type="Proteomes" id="UP000236178"/>
    </source>
</evidence>
<dbReference type="Proteomes" id="UP000236178">
    <property type="component" value="Unassembled WGS sequence"/>
</dbReference>